<gene>
    <name evidence="2" type="ORF">B0H63DRAFT_490164</name>
</gene>
<reference evidence="2" key="2">
    <citation type="submission" date="2023-06" db="EMBL/GenBank/DDBJ databases">
        <authorList>
            <consortium name="Lawrence Berkeley National Laboratory"/>
            <person name="Haridas S."/>
            <person name="Hensen N."/>
            <person name="Bonometti L."/>
            <person name="Westerberg I."/>
            <person name="Brannstrom I.O."/>
            <person name="Guillou S."/>
            <person name="Cros-Aarteil S."/>
            <person name="Calhoun S."/>
            <person name="Kuo A."/>
            <person name="Mondo S."/>
            <person name="Pangilinan J."/>
            <person name="Riley R."/>
            <person name="LaButti K."/>
            <person name="Andreopoulos B."/>
            <person name="Lipzen A."/>
            <person name="Chen C."/>
            <person name="Yanf M."/>
            <person name="Daum C."/>
            <person name="Ng V."/>
            <person name="Clum A."/>
            <person name="Steindorff A."/>
            <person name="Ohm R."/>
            <person name="Martin F."/>
            <person name="Silar P."/>
            <person name="Natvig D."/>
            <person name="Lalanne C."/>
            <person name="Gautier V."/>
            <person name="Ament-velasquez S.L."/>
            <person name="Kruys A."/>
            <person name="Hutchinson M.I."/>
            <person name="Powell A.J."/>
            <person name="Barry K."/>
            <person name="Miller A.N."/>
            <person name="Grigoriev I.V."/>
            <person name="Debuchy R."/>
            <person name="Gladieux P."/>
            <person name="Thoren M.H."/>
            <person name="Johannesson H."/>
        </authorList>
    </citation>
    <scope>NUCLEOTIDE SEQUENCE</scope>
    <source>
        <strain evidence="2">CBS 232.78</strain>
    </source>
</reference>
<reference evidence="2" key="1">
    <citation type="journal article" date="2023" name="Mol. Phylogenet. Evol.">
        <title>Genome-scale phylogeny and comparative genomics of the fungal order Sordariales.</title>
        <authorList>
            <person name="Hensen N."/>
            <person name="Bonometti L."/>
            <person name="Westerberg I."/>
            <person name="Brannstrom I.O."/>
            <person name="Guillou S."/>
            <person name="Cros-Aarteil S."/>
            <person name="Calhoun S."/>
            <person name="Haridas S."/>
            <person name="Kuo A."/>
            <person name="Mondo S."/>
            <person name="Pangilinan J."/>
            <person name="Riley R."/>
            <person name="LaButti K."/>
            <person name="Andreopoulos B."/>
            <person name="Lipzen A."/>
            <person name="Chen C."/>
            <person name="Yan M."/>
            <person name="Daum C."/>
            <person name="Ng V."/>
            <person name="Clum A."/>
            <person name="Steindorff A."/>
            <person name="Ohm R.A."/>
            <person name="Martin F."/>
            <person name="Silar P."/>
            <person name="Natvig D.O."/>
            <person name="Lalanne C."/>
            <person name="Gautier V."/>
            <person name="Ament-Velasquez S.L."/>
            <person name="Kruys A."/>
            <person name="Hutchinson M.I."/>
            <person name="Powell A.J."/>
            <person name="Barry K."/>
            <person name="Miller A.N."/>
            <person name="Grigoriev I.V."/>
            <person name="Debuchy R."/>
            <person name="Gladieux P."/>
            <person name="Hiltunen Thoren M."/>
            <person name="Johannesson H."/>
        </authorList>
    </citation>
    <scope>NUCLEOTIDE SEQUENCE</scope>
    <source>
        <strain evidence="2">CBS 232.78</strain>
    </source>
</reference>
<comment type="caution">
    <text evidence="2">The sequence shown here is derived from an EMBL/GenBank/DDBJ whole genome shotgun (WGS) entry which is preliminary data.</text>
</comment>
<feature type="region of interest" description="Disordered" evidence="1">
    <location>
        <begin position="59"/>
        <end position="133"/>
    </location>
</feature>
<accession>A0AAE0N2S9</accession>
<feature type="compositionally biased region" description="Basic residues" evidence="1">
    <location>
        <begin position="66"/>
        <end position="78"/>
    </location>
</feature>
<protein>
    <submittedName>
        <fullName evidence="2">Uncharacterized protein</fullName>
    </submittedName>
</protein>
<dbReference type="AlphaFoldDB" id="A0AAE0N2S9"/>
<evidence type="ECO:0000256" key="1">
    <source>
        <dbReference type="SAM" id="MobiDB-lite"/>
    </source>
</evidence>
<dbReference type="Proteomes" id="UP001285441">
    <property type="component" value="Unassembled WGS sequence"/>
</dbReference>
<evidence type="ECO:0000313" key="3">
    <source>
        <dbReference type="Proteomes" id="UP001285441"/>
    </source>
</evidence>
<organism evidence="2 3">
    <name type="scientific">Podospora didyma</name>
    <dbReference type="NCBI Taxonomy" id="330526"/>
    <lineage>
        <taxon>Eukaryota</taxon>
        <taxon>Fungi</taxon>
        <taxon>Dikarya</taxon>
        <taxon>Ascomycota</taxon>
        <taxon>Pezizomycotina</taxon>
        <taxon>Sordariomycetes</taxon>
        <taxon>Sordariomycetidae</taxon>
        <taxon>Sordariales</taxon>
        <taxon>Podosporaceae</taxon>
        <taxon>Podospora</taxon>
    </lineage>
</organism>
<name>A0AAE0N2S9_9PEZI</name>
<evidence type="ECO:0000313" key="2">
    <source>
        <dbReference type="EMBL" id="KAK3368023.1"/>
    </source>
</evidence>
<feature type="compositionally biased region" description="Pro residues" evidence="1">
    <location>
        <begin position="81"/>
        <end position="92"/>
    </location>
</feature>
<keyword evidence="3" id="KW-1185">Reference proteome</keyword>
<feature type="compositionally biased region" description="Basic residues" evidence="1">
    <location>
        <begin position="95"/>
        <end position="105"/>
    </location>
</feature>
<dbReference type="EMBL" id="JAULSW010000011">
    <property type="protein sequence ID" value="KAK3368023.1"/>
    <property type="molecule type" value="Genomic_DNA"/>
</dbReference>
<proteinExistence type="predicted"/>
<sequence length="186" mass="21194">MSRSARDSMAPMEPWGYITNWSAPNPGPPALVHPVPRRVSFSPTVLKYAPPRITRDPHRASAMPSCHHHHHHHHHKHTLPVIPPLSPMPTATPSPRRRSVKRKVSIIHQDQKKPLISLPPRDDIRVPPPAPMPPRLPTPDLPPADPLWFPPMRSFTQSTVEKDKMFFQLYNAQEYIAAQRKAVQRS</sequence>